<reference evidence="1" key="2">
    <citation type="journal article" date="2015" name="Data Brief">
        <title>Shoot transcriptome of the giant reed, Arundo donax.</title>
        <authorList>
            <person name="Barrero R.A."/>
            <person name="Guerrero F.D."/>
            <person name="Moolhuijzen P."/>
            <person name="Goolsby J.A."/>
            <person name="Tidwell J."/>
            <person name="Bellgard S.E."/>
            <person name="Bellgard M.I."/>
        </authorList>
    </citation>
    <scope>NUCLEOTIDE SEQUENCE</scope>
    <source>
        <tissue evidence="1">Shoot tissue taken approximately 20 cm above the soil surface</tissue>
    </source>
</reference>
<evidence type="ECO:0000313" key="1">
    <source>
        <dbReference type="EMBL" id="JAD50322.1"/>
    </source>
</evidence>
<protein>
    <submittedName>
        <fullName evidence="1">Uncharacterized protein</fullName>
    </submittedName>
</protein>
<organism evidence="1">
    <name type="scientific">Arundo donax</name>
    <name type="common">Giant reed</name>
    <name type="synonym">Donax arundinaceus</name>
    <dbReference type="NCBI Taxonomy" id="35708"/>
    <lineage>
        <taxon>Eukaryota</taxon>
        <taxon>Viridiplantae</taxon>
        <taxon>Streptophyta</taxon>
        <taxon>Embryophyta</taxon>
        <taxon>Tracheophyta</taxon>
        <taxon>Spermatophyta</taxon>
        <taxon>Magnoliopsida</taxon>
        <taxon>Liliopsida</taxon>
        <taxon>Poales</taxon>
        <taxon>Poaceae</taxon>
        <taxon>PACMAD clade</taxon>
        <taxon>Arundinoideae</taxon>
        <taxon>Arundineae</taxon>
        <taxon>Arundo</taxon>
    </lineage>
</organism>
<dbReference type="AlphaFoldDB" id="A0A0A9AT90"/>
<dbReference type="EMBL" id="GBRH01247573">
    <property type="protein sequence ID" value="JAD50322.1"/>
    <property type="molecule type" value="Transcribed_RNA"/>
</dbReference>
<proteinExistence type="predicted"/>
<reference evidence="1" key="1">
    <citation type="submission" date="2014-09" db="EMBL/GenBank/DDBJ databases">
        <authorList>
            <person name="Magalhaes I.L.F."/>
            <person name="Oliveira U."/>
            <person name="Santos F.R."/>
            <person name="Vidigal T.H.D.A."/>
            <person name="Brescovit A.D."/>
            <person name="Santos A.J."/>
        </authorList>
    </citation>
    <scope>NUCLEOTIDE SEQUENCE</scope>
    <source>
        <tissue evidence="1">Shoot tissue taken approximately 20 cm above the soil surface</tissue>
    </source>
</reference>
<name>A0A0A9AT90_ARUDO</name>
<accession>A0A0A9AT90</accession>
<sequence length="37" mass="4177">MGKRSWMKTGRPSLLLSSMTTSWVGADPEHAHYTLRS</sequence>